<dbReference type="PATRIC" id="fig|742738.3.peg.1743"/>
<reference evidence="2 3" key="1">
    <citation type="submission" date="2011-08" db="EMBL/GenBank/DDBJ databases">
        <title>The Genome Sequence of Clostridium orbiscindens 1_3_50AFAA.</title>
        <authorList>
            <consortium name="The Broad Institute Genome Sequencing Platform"/>
            <person name="Earl A."/>
            <person name="Ward D."/>
            <person name="Feldgarden M."/>
            <person name="Gevers D."/>
            <person name="Daigneault M."/>
            <person name="Strauss J."/>
            <person name="Allen-Vercoe E."/>
            <person name="Young S.K."/>
            <person name="Zeng Q."/>
            <person name="Gargeya S."/>
            <person name="Fitzgerald M."/>
            <person name="Haas B."/>
            <person name="Abouelleil A."/>
            <person name="Alvarado L."/>
            <person name="Arachchi H.M."/>
            <person name="Berlin A."/>
            <person name="Brown A."/>
            <person name="Chapman S.B."/>
            <person name="Chen Z."/>
            <person name="Dunbar C."/>
            <person name="Freedman E."/>
            <person name="Gearin G."/>
            <person name="Gellesch M."/>
            <person name="Goldberg J."/>
            <person name="Griggs A."/>
            <person name="Gujja S."/>
            <person name="Heiman D."/>
            <person name="Howarth C."/>
            <person name="Larson L."/>
            <person name="Lui A."/>
            <person name="MacDonald P.J.P."/>
            <person name="Montmayeur A."/>
            <person name="Murphy C."/>
            <person name="Neiman D."/>
            <person name="Pearson M."/>
            <person name="Priest M."/>
            <person name="Roberts A."/>
            <person name="Saif S."/>
            <person name="Shea T."/>
            <person name="Shenoy N."/>
            <person name="Sisk P."/>
            <person name="Stolte C."/>
            <person name="Sykes S."/>
            <person name="Wortman J."/>
            <person name="Nusbaum C."/>
            <person name="Birren B."/>
        </authorList>
    </citation>
    <scope>NUCLEOTIDE SEQUENCE [LARGE SCALE GENOMIC DNA]</scope>
    <source>
        <strain evidence="2 3">1_3_50AFAA</strain>
    </source>
</reference>
<proteinExistence type="predicted"/>
<protein>
    <submittedName>
        <fullName evidence="2">Uncharacterized protein</fullName>
    </submittedName>
</protein>
<dbReference type="AlphaFoldDB" id="A0A096BA16"/>
<dbReference type="EMBL" id="ADLO01000054">
    <property type="protein sequence ID" value="KGF55861.1"/>
    <property type="molecule type" value="Genomic_DNA"/>
</dbReference>
<feature type="region of interest" description="Disordered" evidence="1">
    <location>
        <begin position="95"/>
        <end position="131"/>
    </location>
</feature>
<feature type="compositionally biased region" description="Basic and acidic residues" evidence="1">
    <location>
        <begin position="56"/>
        <end position="69"/>
    </location>
</feature>
<name>A0A096BA16_FLAPL</name>
<dbReference type="Proteomes" id="UP000029585">
    <property type="component" value="Unassembled WGS sequence"/>
</dbReference>
<dbReference type="RefSeq" id="WP_007489826.1">
    <property type="nucleotide sequence ID" value="NZ_KN174162.1"/>
</dbReference>
<gene>
    <name evidence="2" type="ORF">HMPREF9460_01695</name>
</gene>
<comment type="caution">
    <text evidence="2">The sequence shown here is derived from an EMBL/GenBank/DDBJ whole genome shotgun (WGS) entry which is preliminary data.</text>
</comment>
<feature type="compositionally biased region" description="Low complexity" evidence="1">
    <location>
        <begin position="99"/>
        <end position="109"/>
    </location>
</feature>
<accession>A0A096BA16</accession>
<dbReference type="eggNOG" id="ENOG502ZK8V">
    <property type="taxonomic scope" value="Bacteria"/>
</dbReference>
<keyword evidence="3" id="KW-1185">Reference proteome</keyword>
<evidence type="ECO:0000313" key="3">
    <source>
        <dbReference type="Proteomes" id="UP000029585"/>
    </source>
</evidence>
<evidence type="ECO:0000313" key="2">
    <source>
        <dbReference type="EMBL" id="KGF55861.1"/>
    </source>
</evidence>
<evidence type="ECO:0000256" key="1">
    <source>
        <dbReference type="SAM" id="MobiDB-lite"/>
    </source>
</evidence>
<feature type="region of interest" description="Disordered" evidence="1">
    <location>
        <begin position="56"/>
        <end position="76"/>
    </location>
</feature>
<sequence>MWEDFGKALTNVAFAGVGLAALAAEQVVKAGKVLAEKGEIYVEQGKRYGEELQQKLQEDAQRRREEQLEQRISAMDAQEREALRRRLAELDELERQAREAAAQAEEAAPGEGGAEITEIHGGPQEHDSEES</sequence>
<organism evidence="2 3">
    <name type="scientific">Flavonifractor plautii 1_3_50AFAA</name>
    <dbReference type="NCBI Taxonomy" id="742738"/>
    <lineage>
        <taxon>Bacteria</taxon>
        <taxon>Bacillati</taxon>
        <taxon>Bacillota</taxon>
        <taxon>Clostridia</taxon>
        <taxon>Eubacteriales</taxon>
        <taxon>Oscillospiraceae</taxon>
        <taxon>Flavonifractor</taxon>
    </lineage>
</organism>
<dbReference type="HOGENOM" id="CLU_1923937_0_0_9"/>
<dbReference type="GeneID" id="63973619"/>